<feature type="compositionally biased region" description="Basic and acidic residues" evidence="1">
    <location>
        <begin position="1010"/>
        <end position="1024"/>
    </location>
</feature>
<feature type="region of interest" description="Disordered" evidence="1">
    <location>
        <begin position="307"/>
        <end position="346"/>
    </location>
</feature>
<organism evidence="2 3">
    <name type="scientific">Dryococelus australis</name>
    <dbReference type="NCBI Taxonomy" id="614101"/>
    <lineage>
        <taxon>Eukaryota</taxon>
        <taxon>Metazoa</taxon>
        <taxon>Ecdysozoa</taxon>
        <taxon>Arthropoda</taxon>
        <taxon>Hexapoda</taxon>
        <taxon>Insecta</taxon>
        <taxon>Pterygota</taxon>
        <taxon>Neoptera</taxon>
        <taxon>Polyneoptera</taxon>
        <taxon>Phasmatodea</taxon>
        <taxon>Verophasmatodea</taxon>
        <taxon>Anareolatae</taxon>
        <taxon>Phasmatidae</taxon>
        <taxon>Eurycanthinae</taxon>
        <taxon>Dryococelus</taxon>
    </lineage>
</organism>
<evidence type="ECO:0000313" key="2">
    <source>
        <dbReference type="EMBL" id="KAJ8873099.1"/>
    </source>
</evidence>
<evidence type="ECO:0000313" key="3">
    <source>
        <dbReference type="Proteomes" id="UP001159363"/>
    </source>
</evidence>
<name>A0ABQ9GM63_9NEOP</name>
<dbReference type="Proteomes" id="UP001159363">
    <property type="component" value="Chromosome 10"/>
</dbReference>
<comment type="caution">
    <text evidence="2">The sequence shown here is derived from an EMBL/GenBank/DDBJ whole genome shotgun (WGS) entry which is preliminary data.</text>
</comment>
<accession>A0ABQ9GM63</accession>
<feature type="region of interest" description="Disordered" evidence="1">
    <location>
        <begin position="909"/>
        <end position="929"/>
    </location>
</feature>
<feature type="region of interest" description="Disordered" evidence="1">
    <location>
        <begin position="204"/>
        <end position="223"/>
    </location>
</feature>
<protein>
    <submittedName>
        <fullName evidence="2">Uncharacterized protein</fullName>
    </submittedName>
</protein>
<feature type="compositionally biased region" description="Basic and acidic residues" evidence="1">
    <location>
        <begin position="27"/>
        <end position="37"/>
    </location>
</feature>
<feature type="compositionally biased region" description="Pro residues" evidence="1">
    <location>
        <begin position="325"/>
        <end position="338"/>
    </location>
</feature>
<feature type="region of interest" description="Disordered" evidence="1">
    <location>
        <begin position="1010"/>
        <end position="1053"/>
    </location>
</feature>
<sequence length="1053" mass="117745">MEPAATRLRKFGNPSSTSFPRFQARRRQNDHGPERCDPFRAPNAPCYKTIMRRVPLTCEPEGSQNYEGAHAVYTSMCLRRRYAQTRSVHRCENPVTRLGIEPGSPWWEASVLITQPPWPHQKIVKAANAANLPPHTLAKCLNAFRQSASCNFLVSSQPDQQGTFCSKQQLIRHHSITATNKQTIMSRVYRELSSLTCCQLNQRNSRGSTNRTRGPFNSLALSPSDEGEGRLIWTSAGMKGRGETGGPEKTRRPAVSSLKIPICEIREQPGLALVGNKYSYHYTTAAPQSERRRRTLHMTGKARAQMGEGGVRMEDGPAELASQPHPHPPPPPPTPTPHLPHGRAAHVKSGVSRSISIWERAALKDNAAFIKYLDACEQRPLARGRACQASSEPTGCVEVTLSLSCSTMLADHWTASSVLRHRYTTCFHLFFWKESAWKATTPQHPPGCLLTDHAVSTQLTNDASRQLTGPPCHSELNKVFRHQHLATLGIGEASSGARRTILRYACCNSGVGARAGMVRARGATCAAVARGEGRRPGKSSERHVTRAINLRYRPRRAEQLQPARVINTDGYGVAAFFLDPPAGPRFSDDQFFSGSNTVNRPSGTPVDASPTVRYVLLLGLVGMHCGRVWHWEHLRRKESCYSKHVARKITTARYACIKTFVWRGCGEIVRDYCKQLRKLNTMSAYTRQKAKSKYRHRIRLERASHKPSHDRVKRCWERKINIEASERVNVRIEQRQNARVGEQELPKKTLQPATFSDTISTCGNPGVAQDGNGTQVALVHGKQSNRSATAAPSGLQTHNIIFKKESRWSFERWLKTHTYSSALRIEGGTSDGVVMECMGGRNWNTHRKLRNQLQRRFVVRGPRAMSRISPPSTSPRMAAPWREKHEAMPNDNGEKKSAMACTKEPFQHSPRVISGNHGKSKSGSPYQDPIKSPRIHVRWLTTASPPAQSCYSSIWPITSLTFYGYYLQRMRTISRAVGKILERDVTFSKLLTACLNGLGLNMQAPVSMEQRRDKMTGEMGDPRENPPTSGIVRHDSHMRKSGIYPTGNRTQFG</sequence>
<evidence type="ECO:0000256" key="1">
    <source>
        <dbReference type="SAM" id="MobiDB-lite"/>
    </source>
</evidence>
<gene>
    <name evidence="2" type="ORF">PR048_026715</name>
</gene>
<dbReference type="EMBL" id="JARBHB010000011">
    <property type="protein sequence ID" value="KAJ8873099.1"/>
    <property type="molecule type" value="Genomic_DNA"/>
</dbReference>
<keyword evidence="3" id="KW-1185">Reference proteome</keyword>
<reference evidence="2 3" key="1">
    <citation type="submission" date="2023-02" db="EMBL/GenBank/DDBJ databases">
        <title>LHISI_Scaffold_Assembly.</title>
        <authorList>
            <person name="Stuart O.P."/>
            <person name="Cleave R."/>
            <person name="Magrath M.J.L."/>
            <person name="Mikheyev A.S."/>
        </authorList>
    </citation>
    <scope>NUCLEOTIDE SEQUENCE [LARGE SCALE GENOMIC DNA]</scope>
    <source>
        <strain evidence="2">Daus_M_001</strain>
        <tissue evidence="2">Leg muscle</tissue>
    </source>
</reference>
<proteinExistence type="predicted"/>
<feature type="region of interest" description="Disordered" evidence="1">
    <location>
        <begin position="1"/>
        <end position="37"/>
    </location>
</feature>